<dbReference type="InterPro" id="IPR036412">
    <property type="entry name" value="HAD-like_sf"/>
</dbReference>
<comment type="catalytic activity">
    <reaction evidence="9">
        <text>O-phospho-L-serine + H2O = L-serine + phosphate</text>
        <dbReference type="Rhea" id="RHEA:21208"/>
        <dbReference type="ChEBI" id="CHEBI:15377"/>
        <dbReference type="ChEBI" id="CHEBI:33384"/>
        <dbReference type="ChEBI" id="CHEBI:43474"/>
        <dbReference type="ChEBI" id="CHEBI:57524"/>
        <dbReference type="EC" id="3.1.3.3"/>
    </reaction>
</comment>
<dbReference type="Gene3D" id="1.10.150.210">
    <property type="entry name" value="Phosphoserine phosphatase, domain 2"/>
    <property type="match status" value="1"/>
</dbReference>
<organism evidence="11 12">
    <name type="scientific">Roseibacillus persicicus</name>
    <dbReference type="NCBI Taxonomy" id="454148"/>
    <lineage>
        <taxon>Bacteria</taxon>
        <taxon>Pseudomonadati</taxon>
        <taxon>Verrucomicrobiota</taxon>
        <taxon>Verrucomicrobiia</taxon>
        <taxon>Verrucomicrobiales</taxon>
        <taxon>Verrucomicrobiaceae</taxon>
        <taxon>Roseibacillus</taxon>
    </lineage>
</organism>
<protein>
    <recommendedName>
        <fullName evidence="3">phosphoserine phosphatase</fullName>
        <ecNumber evidence="3">3.1.3.3</ecNumber>
    </recommendedName>
</protein>
<dbReference type="RefSeq" id="WP_189573932.1">
    <property type="nucleotide sequence ID" value="NZ_BMXI01000021.1"/>
</dbReference>
<evidence type="ECO:0000256" key="6">
    <source>
        <dbReference type="ARBA" id="ARBA00022801"/>
    </source>
</evidence>
<keyword evidence="12" id="KW-1185">Reference proteome</keyword>
<dbReference type="InterPro" id="IPR050582">
    <property type="entry name" value="HAD-like_SerB"/>
</dbReference>
<dbReference type="EMBL" id="BMXI01000021">
    <property type="protein sequence ID" value="GHC66487.1"/>
    <property type="molecule type" value="Genomic_DNA"/>
</dbReference>
<reference evidence="11" key="1">
    <citation type="journal article" date="2014" name="Int. J. Syst. Evol. Microbiol.">
        <title>Complete genome sequence of Corynebacterium casei LMG S-19264T (=DSM 44701T), isolated from a smear-ripened cheese.</title>
        <authorList>
            <consortium name="US DOE Joint Genome Institute (JGI-PGF)"/>
            <person name="Walter F."/>
            <person name="Albersmeier A."/>
            <person name="Kalinowski J."/>
            <person name="Ruckert C."/>
        </authorList>
    </citation>
    <scope>NUCLEOTIDE SEQUENCE</scope>
    <source>
        <strain evidence="11">KCTC 12988</strain>
    </source>
</reference>
<dbReference type="Pfam" id="PF00702">
    <property type="entry name" value="Hydrolase"/>
    <property type="match status" value="1"/>
</dbReference>
<evidence type="ECO:0000256" key="4">
    <source>
        <dbReference type="ARBA" id="ARBA00022605"/>
    </source>
</evidence>
<evidence type="ECO:0000256" key="7">
    <source>
        <dbReference type="ARBA" id="ARBA00022842"/>
    </source>
</evidence>
<name>A0A918TYB9_9BACT</name>
<dbReference type="PANTHER" id="PTHR43344:SF2">
    <property type="entry name" value="PHOSPHOSERINE PHOSPHATASE"/>
    <property type="match status" value="1"/>
</dbReference>
<evidence type="ECO:0000256" key="8">
    <source>
        <dbReference type="ARBA" id="ARBA00023299"/>
    </source>
</evidence>
<sequence>MNKLLFLDCDSTLCAIEGVDELAALRGPQAENEVIKLTNQAMDGTVPIDEVFGRRLDLILPSREMCKQVGELYIKRLSPGVVNALTLLRERGWEPIIISGGFTPVIEPVADLLNISKIYAVDLYFNEDGSYRGFNAEAPTARNGGKPDIIRDLVSDITPSQTVMLGDGISDLETNSVVDLFIGYGGVISREAVKKQATAFIKSFDELPSTIENYLSETPSSCE</sequence>
<dbReference type="PANTHER" id="PTHR43344">
    <property type="entry name" value="PHOSPHOSERINE PHOSPHATASE"/>
    <property type="match status" value="1"/>
</dbReference>
<keyword evidence="8" id="KW-0718">Serine biosynthesis</keyword>
<dbReference type="GO" id="GO:0006564">
    <property type="term" value="P:L-serine biosynthetic process"/>
    <property type="evidence" value="ECO:0007669"/>
    <property type="project" value="UniProtKB-KW"/>
</dbReference>
<dbReference type="AlphaFoldDB" id="A0A918TYB9"/>
<keyword evidence="4" id="KW-0028">Amino-acid biosynthesis</keyword>
<reference evidence="11" key="2">
    <citation type="submission" date="2020-09" db="EMBL/GenBank/DDBJ databases">
        <authorList>
            <person name="Sun Q."/>
            <person name="Kim S."/>
        </authorList>
    </citation>
    <scope>NUCLEOTIDE SEQUENCE</scope>
    <source>
        <strain evidence="11">KCTC 12988</strain>
    </source>
</reference>
<evidence type="ECO:0000313" key="11">
    <source>
        <dbReference type="EMBL" id="GHC66487.1"/>
    </source>
</evidence>
<proteinExistence type="predicted"/>
<evidence type="ECO:0000256" key="3">
    <source>
        <dbReference type="ARBA" id="ARBA00012640"/>
    </source>
</evidence>
<evidence type="ECO:0000256" key="5">
    <source>
        <dbReference type="ARBA" id="ARBA00022723"/>
    </source>
</evidence>
<dbReference type="Proteomes" id="UP000644507">
    <property type="component" value="Unassembled WGS sequence"/>
</dbReference>
<comment type="pathway">
    <text evidence="2">Amino-acid biosynthesis; L-serine biosynthesis; L-serine from 3-phospho-D-glycerate: step 3/3.</text>
</comment>
<comment type="cofactor">
    <cofactor evidence="1">
        <name>Mg(2+)</name>
        <dbReference type="ChEBI" id="CHEBI:18420"/>
    </cofactor>
</comment>
<evidence type="ECO:0000256" key="1">
    <source>
        <dbReference type="ARBA" id="ARBA00001946"/>
    </source>
</evidence>
<dbReference type="GO" id="GO:0000287">
    <property type="term" value="F:magnesium ion binding"/>
    <property type="evidence" value="ECO:0007669"/>
    <property type="project" value="TreeGrafter"/>
</dbReference>
<accession>A0A918TYB9</accession>
<evidence type="ECO:0000256" key="2">
    <source>
        <dbReference type="ARBA" id="ARBA00005135"/>
    </source>
</evidence>
<comment type="caution">
    <text evidence="11">The sequence shown here is derived from an EMBL/GenBank/DDBJ whole genome shotgun (WGS) entry which is preliminary data.</text>
</comment>
<dbReference type="SUPFAM" id="SSF56784">
    <property type="entry name" value="HAD-like"/>
    <property type="match status" value="1"/>
</dbReference>
<comment type="catalytic activity">
    <reaction evidence="10">
        <text>O-phospho-D-serine + H2O = D-serine + phosphate</text>
        <dbReference type="Rhea" id="RHEA:24873"/>
        <dbReference type="ChEBI" id="CHEBI:15377"/>
        <dbReference type="ChEBI" id="CHEBI:35247"/>
        <dbReference type="ChEBI" id="CHEBI:43474"/>
        <dbReference type="ChEBI" id="CHEBI:58680"/>
        <dbReference type="EC" id="3.1.3.3"/>
    </reaction>
</comment>
<dbReference type="Gene3D" id="3.40.50.1000">
    <property type="entry name" value="HAD superfamily/HAD-like"/>
    <property type="match status" value="1"/>
</dbReference>
<evidence type="ECO:0000256" key="10">
    <source>
        <dbReference type="ARBA" id="ARBA00048523"/>
    </source>
</evidence>
<dbReference type="GO" id="GO:0005737">
    <property type="term" value="C:cytoplasm"/>
    <property type="evidence" value="ECO:0007669"/>
    <property type="project" value="TreeGrafter"/>
</dbReference>
<dbReference type="GO" id="GO:0036424">
    <property type="term" value="F:L-phosphoserine phosphatase activity"/>
    <property type="evidence" value="ECO:0007669"/>
    <property type="project" value="TreeGrafter"/>
</dbReference>
<evidence type="ECO:0000256" key="9">
    <source>
        <dbReference type="ARBA" id="ARBA00048138"/>
    </source>
</evidence>
<dbReference type="InterPro" id="IPR023214">
    <property type="entry name" value="HAD_sf"/>
</dbReference>
<evidence type="ECO:0000313" key="12">
    <source>
        <dbReference type="Proteomes" id="UP000644507"/>
    </source>
</evidence>
<dbReference type="EC" id="3.1.3.3" evidence="3"/>
<dbReference type="NCBIfam" id="TIGR01488">
    <property type="entry name" value="HAD-SF-IB"/>
    <property type="match status" value="1"/>
</dbReference>
<keyword evidence="6" id="KW-0378">Hydrolase</keyword>
<keyword evidence="7" id="KW-0460">Magnesium</keyword>
<gene>
    <name evidence="11" type="ORF">GCM10007100_37960</name>
</gene>
<keyword evidence="5" id="KW-0479">Metal-binding</keyword>